<dbReference type="AlphaFoldDB" id="A0A937W4E3"/>
<dbReference type="SUPFAM" id="SSF53474">
    <property type="entry name" value="alpha/beta-Hydrolases"/>
    <property type="match status" value="1"/>
</dbReference>
<protein>
    <submittedName>
        <fullName evidence="3">Alpha/beta hydrolase</fullName>
    </submittedName>
</protein>
<evidence type="ECO:0000256" key="1">
    <source>
        <dbReference type="ARBA" id="ARBA00022801"/>
    </source>
</evidence>
<evidence type="ECO:0000259" key="2">
    <source>
        <dbReference type="Pfam" id="PF00561"/>
    </source>
</evidence>
<organism evidence="3 4">
    <name type="scientific">Tectimicrobiota bacterium</name>
    <dbReference type="NCBI Taxonomy" id="2528274"/>
    <lineage>
        <taxon>Bacteria</taxon>
        <taxon>Pseudomonadati</taxon>
        <taxon>Nitrospinota/Tectimicrobiota group</taxon>
        <taxon>Candidatus Tectimicrobiota</taxon>
    </lineage>
</organism>
<dbReference type="InterPro" id="IPR029058">
    <property type="entry name" value="AB_hydrolase_fold"/>
</dbReference>
<dbReference type="GO" id="GO:0016787">
    <property type="term" value="F:hydrolase activity"/>
    <property type="evidence" value="ECO:0007669"/>
    <property type="project" value="UniProtKB-KW"/>
</dbReference>
<accession>A0A937W4E3</accession>
<reference evidence="3" key="1">
    <citation type="submission" date="2019-03" db="EMBL/GenBank/DDBJ databases">
        <title>Lake Tanganyika Metagenome-Assembled Genomes (MAGs).</title>
        <authorList>
            <person name="Tran P."/>
        </authorList>
    </citation>
    <scope>NUCLEOTIDE SEQUENCE</scope>
    <source>
        <strain evidence="3">K_DeepCast_65m_m2_066</strain>
    </source>
</reference>
<name>A0A937W4E3_UNCTE</name>
<evidence type="ECO:0000313" key="3">
    <source>
        <dbReference type="EMBL" id="MBM3225219.1"/>
    </source>
</evidence>
<dbReference type="Gene3D" id="3.40.50.1820">
    <property type="entry name" value="alpha/beta hydrolase"/>
    <property type="match status" value="1"/>
</dbReference>
<dbReference type="PANTHER" id="PTHR43329">
    <property type="entry name" value="EPOXIDE HYDROLASE"/>
    <property type="match status" value="1"/>
</dbReference>
<keyword evidence="1 3" id="KW-0378">Hydrolase</keyword>
<dbReference type="EMBL" id="VGLS01000514">
    <property type="protein sequence ID" value="MBM3225219.1"/>
    <property type="molecule type" value="Genomic_DNA"/>
</dbReference>
<gene>
    <name evidence="3" type="ORF">FJZ47_15655</name>
</gene>
<dbReference type="PRINTS" id="PR00412">
    <property type="entry name" value="EPOXHYDRLASE"/>
</dbReference>
<dbReference type="InterPro" id="IPR000639">
    <property type="entry name" value="Epox_hydrolase-like"/>
</dbReference>
<proteinExistence type="predicted"/>
<feature type="domain" description="AB hydrolase-1" evidence="2">
    <location>
        <begin position="26"/>
        <end position="280"/>
    </location>
</feature>
<evidence type="ECO:0000313" key="4">
    <source>
        <dbReference type="Proteomes" id="UP000712673"/>
    </source>
</evidence>
<dbReference type="Pfam" id="PF00561">
    <property type="entry name" value="Abhydrolase_1"/>
    <property type="match status" value="1"/>
</dbReference>
<dbReference type="InterPro" id="IPR000073">
    <property type="entry name" value="AB_hydrolase_1"/>
</dbReference>
<sequence>MATGLSIRTPVLEIGYDAYGDTSGFPIIVLHGFPDDAHAWDTVAPPLAAAGYRVLVPYLRGYGPTRFLSTTEPRMAQQAAIAQDLQDFMDALGLERAALAGYDWGGRAACITALMAPQRVRALVSIGGYNVQNALASPRPASALEERAHWYQWYFNTERGRVGLAQNRHGICRLLWEEWSPTWKFDDATYAQTAPAFDNLDFVPIVIHSYRHRHGNAPGDPRFDTVEHHLATRPPITVPSMVLHGADDMVSRPQRSEGDMAMFPPGTVRKVIPGVGHFMPREKPQVVVDALLTLLASTR</sequence>
<dbReference type="Proteomes" id="UP000712673">
    <property type="component" value="Unassembled WGS sequence"/>
</dbReference>
<comment type="caution">
    <text evidence="3">The sequence shown here is derived from an EMBL/GenBank/DDBJ whole genome shotgun (WGS) entry which is preliminary data.</text>
</comment>